<keyword evidence="3" id="KW-0804">Transcription</keyword>
<dbReference type="SUPFAM" id="SSF48008">
    <property type="entry name" value="GntR ligand-binding domain-like"/>
    <property type="match status" value="1"/>
</dbReference>
<dbReference type="Pfam" id="PF00392">
    <property type="entry name" value="GntR"/>
    <property type="match status" value="1"/>
</dbReference>
<dbReference type="InterPro" id="IPR008920">
    <property type="entry name" value="TF_FadR/GntR_C"/>
</dbReference>
<keyword evidence="1" id="KW-0805">Transcription regulation</keyword>
<dbReference type="EMBL" id="VISO01000003">
    <property type="protein sequence ID" value="TVZ66795.1"/>
    <property type="molecule type" value="Genomic_DNA"/>
</dbReference>
<evidence type="ECO:0000256" key="3">
    <source>
        <dbReference type="ARBA" id="ARBA00023163"/>
    </source>
</evidence>
<sequence>MDATDADLLKARPLYVQLTDILQVDMSIIFLNSCMNENGMTLKTMKPLTRAPLLHVSVQESLRAYIADNGLAPGTLLPAEGELASQLGVSRNSLREGIKALESLGVLESRRGVGIFVKAFSFEPLLDNLAYGLGGALRQIEEVLEIRRTLEVGLIGKTLEMISDEDIAELRATANSMRLHAERGESFAEDDQLFHRLLFRCQNNETLVRLIDVFWLAFYKASDFVNLDNVDPMATWRDHEAIVDAVEAKNLEEARIRLDRHYAGISRVIANNKTSSNVGGTQ</sequence>
<evidence type="ECO:0000256" key="2">
    <source>
        <dbReference type="ARBA" id="ARBA00023125"/>
    </source>
</evidence>
<name>A0A559SWT5_9HYPH</name>
<gene>
    <name evidence="5" type="ORF">BCL32_7217</name>
</gene>
<dbReference type="InterPro" id="IPR011711">
    <property type="entry name" value="GntR_C"/>
</dbReference>
<protein>
    <submittedName>
        <fullName evidence="5">DNA-binding FadR family transcriptional regulator</fullName>
    </submittedName>
</protein>
<dbReference type="InterPro" id="IPR000524">
    <property type="entry name" value="Tscrpt_reg_HTH_GntR"/>
</dbReference>
<dbReference type="GO" id="GO:0003700">
    <property type="term" value="F:DNA-binding transcription factor activity"/>
    <property type="evidence" value="ECO:0007669"/>
    <property type="project" value="InterPro"/>
</dbReference>
<organism evidence="5 6">
    <name type="scientific">Rhizobium mongolense USDA 1844</name>
    <dbReference type="NCBI Taxonomy" id="1079460"/>
    <lineage>
        <taxon>Bacteria</taxon>
        <taxon>Pseudomonadati</taxon>
        <taxon>Pseudomonadota</taxon>
        <taxon>Alphaproteobacteria</taxon>
        <taxon>Hyphomicrobiales</taxon>
        <taxon>Rhizobiaceae</taxon>
        <taxon>Rhizobium/Agrobacterium group</taxon>
        <taxon>Rhizobium</taxon>
    </lineage>
</organism>
<evidence type="ECO:0000313" key="6">
    <source>
        <dbReference type="Proteomes" id="UP000319824"/>
    </source>
</evidence>
<feature type="domain" description="HTH gntR-type" evidence="4">
    <location>
        <begin position="52"/>
        <end position="120"/>
    </location>
</feature>
<dbReference type="PANTHER" id="PTHR43537">
    <property type="entry name" value="TRANSCRIPTIONAL REGULATOR, GNTR FAMILY"/>
    <property type="match status" value="1"/>
</dbReference>
<dbReference type="AlphaFoldDB" id="A0A559SWT5"/>
<reference evidence="5 6" key="1">
    <citation type="submission" date="2019-06" db="EMBL/GenBank/DDBJ databases">
        <title>Pac Bio to generate improved reference genome sequences for organisms with transposon mutant libraries (support for FEBA project).</title>
        <authorList>
            <person name="Blow M."/>
        </authorList>
    </citation>
    <scope>NUCLEOTIDE SEQUENCE [LARGE SCALE GENOMIC DNA]</scope>
    <source>
        <strain evidence="5 6">USDA 1844</strain>
    </source>
</reference>
<dbReference type="SUPFAM" id="SSF46785">
    <property type="entry name" value="Winged helix' DNA-binding domain"/>
    <property type="match status" value="1"/>
</dbReference>
<dbReference type="Pfam" id="PF07729">
    <property type="entry name" value="FCD"/>
    <property type="match status" value="1"/>
</dbReference>
<dbReference type="Gene3D" id="1.20.120.530">
    <property type="entry name" value="GntR ligand-binding domain-like"/>
    <property type="match status" value="1"/>
</dbReference>
<dbReference type="Gene3D" id="1.10.10.10">
    <property type="entry name" value="Winged helix-like DNA-binding domain superfamily/Winged helix DNA-binding domain"/>
    <property type="match status" value="1"/>
</dbReference>
<dbReference type="SMART" id="SM00345">
    <property type="entry name" value="HTH_GNTR"/>
    <property type="match status" value="1"/>
</dbReference>
<dbReference type="CDD" id="cd07377">
    <property type="entry name" value="WHTH_GntR"/>
    <property type="match status" value="1"/>
</dbReference>
<evidence type="ECO:0000259" key="4">
    <source>
        <dbReference type="PROSITE" id="PS50949"/>
    </source>
</evidence>
<dbReference type="PROSITE" id="PS50949">
    <property type="entry name" value="HTH_GNTR"/>
    <property type="match status" value="1"/>
</dbReference>
<dbReference type="InterPro" id="IPR036390">
    <property type="entry name" value="WH_DNA-bd_sf"/>
</dbReference>
<dbReference type="PRINTS" id="PR00035">
    <property type="entry name" value="HTHGNTR"/>
</dbReference>
<evidence type="ECO:0000256" key="1">
    <source>
        <dbReference type="ARBA" id="ARBA00023015"/>
    </source>
</evidence>
<keyword evidence="2 5" id="KW-0238">DNA-binding</keyword>
<proteinExistence type="predicted"/>
<evidence type="ECO:0000313" key="5">
    <source>
        <dbReference type="EMBL" id="TVZ66795.1"/>
    </source>
</evidence>
<dbReference type="PANTHER" id="PTHR43537:SF5">
    <property type="entry name" value="UXU OPERON TRANSCRIPTIONAL REGULATOR"/>
    <property type="match status" value="1"/>
</dbReference>
<accession>A0A559SWT5</accession>
<dbReference type="InterPro" id="IPR036388">
    <property type="entry name" value="WH-like_DNA-bd_sf"/>
</dbReference>
<dbReference type="Proteomes" id="UP000319824">
    <property type="component" value="Unassembled WGS sequence"/>
</dbReference>
<dbReference type="GO" id="GO:0003677">
    <property type="term" value="F:DNA binding"/>
    <property type="evidence" value="ECO:0007669"/>
    <property type="project" value="UniProtKB-KW"/>
</dbReference>
<comment type="caution">
    <text evidence="5">The sequence shown here is derived from an EMBL/GenBank/DDBJ whole genome shotgun (WGS) entry which is preliminary data.</text>
</comment>
<dbReference type="SMART" id="SM00895">
    <property type="entry name" value="FCD"/>
    <property type="match status" value="1"/>
</dbReference>